<dbReference type="Gene3D" id="3.10.20.30">
    <property type="match status" value="1"/>
</dbReference>
<dbReference type="CDD" id="cd01669">
    <property type="entry name" value="TGS_MJ1332_like"/>
    <property type="match status" value="1"/>
</dbReference>
<dbReference type="InterPro" id="IPR004095">
    <property type="entry name" value="TGS"/>
</dbReference>
<dbReference type="CDD" id="cd01899">
    <property type="entry name" value="Ygr210"/>
    <property type="match status" value="1"/>
</dbReference>
<evidence type="ECO:0000313" key="5">
    <source>
        <dbReference type="EMBL" id="WNY23762.1"/>
    </source>
</evidence>
<gene>
    <name evidence="5" type="primary">ola1</name>
    <name evidence="5" type="ORF">MmiHf6_10770</name>
</gene>
<dbReference type="Gene3D" id="3.40.50.300">
    <property type="entry name" value="P-loop containing nucleotide triphosphate hydrolases"/>
    <property type="match status" value="1"/>
</dbReference>
<comment type="similarity">
    <text evidence="1">Belongs to the RelA/SpoT family.</text>
</comment>
<evidence type="ECO:0000259" key="4">
    <source>
        <dbReference type="Pfam" id="PF08438"/>
    </source>
</evidence>
<dbReference type="Pfam" id="PF02824">
    <property type="entry name" value="TGS"/>
    <property type="match status" value="1"/>
</dbReference>
<feature type="domain" description="Obg-like GTPase YGR210-like G4 motif-containing" evidence="4">
    <location>
        <begin position="219"/>
        <end position="321"/>
    </location>
</feature>
<dbReference type="Gene3D" id="1.10.8.470">
    <property type="match status" value="1"/>
</dbReference>
<dbReference type="FunFam" id="3.10.20.30:FF:000002">
    <property type="entry name" value="GTP pyrophosphokinase (RelA/SpoT)"/>
    <property type="match status" value="1"/>
</dbReference>
<evidence type="ECO:0000256" key="1">
    <source>
        <dbReference type="ARBA" id="ARBA00007476"/>
    </source>
</evidence>
<dbReference type="SUPFAM" id="SSF81271">
    <property type="entry name" value="TGS-like"/>
    <property type="match status" value="1"/>
</dbReference>
<evidence type="ECO:0000313" key="6">
    <source>
        <dbReference type="Proteomes" id="UP001302978"/>
    </source>
</evidence>
<dbReference type="Pfam" id="PF08438">
    <property type="entry name" value="YGR210-like_G4"/>
    <property type="match status" value="1"/>
</dbReference>
<evidence type="ECO:0000259" key="2">
    <source>
        <dbReference type="Pfam" id="PF01926"/>
    </source>
</evidence>
<dbReference type="GO" id="GO:0005737">
    <property type="term" value="C:cytoplasm"/>
    <property type="evidence" value="ECO:0007669"/>
    <property type="project" value="TreeGrafter"/>
</dbReference>
<dbReference type="KEGG" id="mehf:MmiHf6_10770"/>
<evidence type="ECO:0000259" key="3">
    <source>
        <dbReference type="Pfam" id="PF02824"/>
    </source>
</evidence>
<dbReference type="InterPro" id="IPR006073">
    <property type="entry name" value="GTP-bd"/>
</dbReference>
<dbReference type="NCBIfam" id="NF007171">
    <property type="entry name" value="PRK09602.1"/>
    <property type="match status" value="1"/>
</dbReference>
<protein>
    <submittedName>
        <fullName evidence="5">Obg-like ATPase 1</fullName>
    </submittedName>
</protein>
<dbReference type="PANTHER" id="PTHR23305:SF1">
    <property type="entry name" value="OBG-TYPE G DOMAIN-CONTAINING PROTEIN"/>
    <property type="match status" value="1"/>
</dbReference>
<dbReference type="PANTHER" id="PTHR23305">
    <property type="entry name" value="OBG GTPASE FAMILY"/>
    <property type="match status" value="1"/>
</dbReference>
<dbReference type="SUPFAM" id="SSF52540">
    <property type="entry name" value="P-loop containing nucleoside triphosphate hydrolases"/>
    <property type="match status" value="1"/>
</dbReference>
<dbReference type="InterPro" id="IPR013646">
    <property type="entry name" value="YGR210-like_G4"/>
</dbReference>
<sequence length="391" mass="42590">MTLGLAGKPNAGKSTFFKSVTMADVEIANYPFTTIHANHGVAYIQTPCPCSEKEKTCGKCKDGIRYVPIDIIDVAGLVPDAHKGKGLGNSFLDDLRQAQAIIHVVDASASTDAEGNPIDSGSGNPAADIEFLDYELEMWMFEILNRNWTRLSRKIKAEGIKIEEAVADQLSGAGVTIEHANYALHDSNLNSIEPTKWTEEDMIRLCRSIRKESKPMIIAANKFDVLDALGIPIVSVEGKTIIPTSAAAELALKSAAKNGVIHYTPGAGSFEIAGEINPAQEKGLNAVKDLLEKHGSTGVQDCINRAVFELLDMIVVYPVEDEGKWTNKTGDMLPDAYLMKRGSTCKDMAYRIHSDIGDHFLYAVDARTKMRLAEKHELQNGDVIKIVSTAK</sequence>
<keyword evidence="6" id="KW-1185">Reference proteome</keyword>
<dbReference type="GO" id="GO:0016887">
    <property type="term" value="F:ATP hydrolysis activity"/>
    <property type="evidence" value="ECO:0007669"/>
    <property type="project" value="TreeGrafter"/>
</dbReference>
<proteinExistence type="inferred from homology"/>
<dbReference type="InterPro" id="IPR012676">
    <property type="entry name" value="TGS-like"/>
</dbReference>
<dbReference type="Proteomes" id="UP001302978">
    <property type="component" value="Chromosome"/>
</dbReference>
<dbReference type="AlphaFoldDB" id="A0AA96VB91"/>
<dbReference type="Pfam" id="PF01926">
    <property type="entry name" value="MMR_HSR1"/>
    <property type="match status" value="1"/>
</dbReference>
<feature type="domain" description="TGS" evidence="3">
    <location>
        <begin position="333"/>
        <end position="387"/>
    </location>
</feature>
<dbReference type="GO" id="GO:0005525">
    <property type="term" value="F:GTP binding"/>
    <property type="evidence" value="ECO:0007669"/>
    <property type="project" value="InterPro"/>
</dbReference>
<dbReference type="InterPro" id="IPR012675">
    <property type="entry name" value="Beta-grasp_dom_sf"/>
</dbReference>
<dbReference type="PRINTS" id="PR00326">
    <property type="entry name" value="GTP1OBG"/>
</dbReference>
<feature type="domain" description="G" evidence="2">
    <location>
        <begin position="3"/>
        <end position="110"/>
    </location>
</feature>
<reference evidence="5 6" key="1">
    <citation type="submission" date="2023-07" db="EMBL/GenBank/DDBJ databases">
        <title>Closed genoem sequence of Methanomicrococcus sp. Hf6.</title>
        <authorList>
            <person name="Poehlein A."/>
            <person name="Protasov E."/>
            <person name="Platt K."/>
            <person name="Reeh H."/>
            <person name="Daniel R."/>
            <person name="Brune A."/>
        </authorList>
    </citation>
    <scope>NUCLEOTIDE SEQUENCE [LARGE SCALE GENOMIC DNA]</scope>
    <source>
        <strain evidence="5 6">Hf6</strain>
    </source>
</reference>
<dbReference type="InterPro" id="IPR027417">
    <property type="entry name" value="P-loop_NTPase"/>
</dbReference>
<dbReference type="EMBL" id="CP131059">
    <property type="protein sequence ID" value="WNY23762.1"/>
    <property type="molecule type" value="Genomic_DNA"/>
</dbReference>
<organism evidence="5 6">
    <name type="scientific">Methanimicrococcus hongohii</name>
    <dbReference type="NCBI Taxonomy" id="3028295"/>
    <lineage>
        <taxon>Archaea</taxon>
        <taxon>Methanobacteriati</taxon>
        <taxon>Methanobacteriota</taxon>
        <taxon>Stenosarchaea group</taxon>
        <taxon>Methanomicrobia</taxon>
        <taxon>Methanosarcinales</taxon>
        <taxon>Methanosarcinaceae</taxon>
        <taxon>Methanimicrococcus</taxon>
    </lineage>
</organism>
<name>A0AA96VB91_9EURY</name>
<accession>A0AA96VB91</accession>